<sequence length="77" mass="8826">MKPQSIIELEEWESRVSRLIGLVAITNQTLQMHRESGDSWLMIKQYEELLAEHQQELDQLLKTHGLTLKVVPADSAA</sequence>
<evidence type="ECO:0000313" key="1">
    <source>
        <dbReference type="EMBL" id="PSL24628.1"/>
    </source>
</evidence>
<reference evidence="1 2" key="1">
    <citation type="submission" date="2018-03" db="EMBL/GenBank/DDBJ databases">
        <title>Genomic Encyclopedia of Archaeal and Bacterial Type Strains, Phase II (KMG-II): from individual species to whole genera.</title>
        <authorList>
            <person name="Goeker M."/>
        </authorList>
    </citation>
    <scope>NUCLEOTIDE SEQUENCE [LARGE SCALE GENOMIC DNA]</scope>
    <source>
        <strain evidence="1 2">DSM 29057</strain>
    </source>
</reference>
<evidence type="ECO:0000313" key="2">
    <source>
        <dbReference type="Proteomes" id="UP000241964"/>
    </source>
</evidence>
<keyword evidence="2" id="KW-1185">Reference proteome</keyword>
<comment type="caution">
    <text evidence="1">The sequence shown here is derived from an EMBL/GenBank/DDBJ whole genome shotgun (WGS) entry which is preliminary data.</text>
</comment>
<accession>A0A2P8FSC9</accession>
<proteinExistence type="predicted"/>
<dbReference type="EMBL" id="PYAS01000013">
    <property type="protein sequence ID" value="PSL24628.1"/>
    <property type="molecule type" value="Genomic_DNA"/>
</dbReference>
<protein>
    <submittedName>
        <fullName evidence="1">Uncharacterized protein</fullName>
    </submittedName>
</protein>
<dbReference type="Proteomes" id="UP000241964">
    <property type="component" value="Unassembled WGS sequence"/>
</dbReference>
<gene>
    <name evidence="1" type="ORF">CLV60_11352</name>
</gene>
<name>A0A2P8FSC9_9BACT</name>
<dbReference type="AlphaFoldDB" id="A0A2P8FSC9"/>
<organism evidence="1 2">
    <name type="scientific">Dyadobacter jiangsuensis</name>
    <dbReference type="NCBI Taxonomy" id="1591085"/>
    <lineage>
        <taxon>Bacteria</taxon>
        <taxon>Pseudomonadati</taxon>
        <taxon>Bacteroidota</taxon>
        <taxon>Cytophagia</taxon>
        <taxon>Cytophagales</taxon>
        <taxon>Spirosomataceae</taxon>
        <taxon>Dyadobacter</taxon>
    </lineage>
</organism>